<reference evidence="2" key="1">
    <citation type="submission" date="2020-11" db="EMBL/GenBank/DDBJ databases">
        <authorList>
            <person name="Tran Van P."/>
        </authorList>
    </citation>
    <scope>NUCLEOTIDE SEQUENCE</scope>
</reference>
<dbReference type="AlphaFoldDB" id="A0A7R9AUM5"/>
<name>A0A7R9AUM5_TIMSH</name>
<organism evidence="2">
    <name type="scientific">Timema shepardi</name>
    <name type="common">Walking stick</name>
    <dbReference type="NCBI Taxonomy" id="629360"/>
    <lineage>
        <taxon>Eukaryota</taxon>
        <taxon>Metazoa</taxon>
        <taxon>Ecdysozoa</taxon>
        <taxon>Arthropoda</taxon>
        <taxon>Hexapoda</taxon>
        <taxon>Insecta</taxon>
        <taxon>Pterygota</taxon>
        <taxon>Neoptera</taxon>
        <taxon>Polyneoptera</taxon>
        <taxon>Phasmatodea</taxon>
        <taxon>Timematodea</taxon>
        <taxon>Timematoidea</taxon>
        <taxon>Timematidae</taxon>
        <taxon>Timema</taxon>
    </lineage>
</organism>
<protein>
    <submittedName>
        <fullName evidence="2">Uncharacterized protein</fullName>
    </submittedName>
</protein>
<proteinExistence type="predicted"/>
<accession>A0A7R9AUM5</accession>
<feature type="compositionally biased region" description="Basic and acidic residues" evidence="1">
    <location>
        <begin position="125"/>
        <end position="139"/>
    </location>
</feature>
<sequence>MECEKAARRLRHILRKSSPVSDADLARLPGVRRLLRRCGKEEAGGSRLVHAAVSAACVAVLLALCCYCLGGGGTQSKSSITGHYDDMGPDLEGKRLVRNKQDTRYGWATLTVGSGNMVLENNERFEEQVEEKGEDKRPVVQDSHPLPQNCPTLKKD</sequence>
<feature type="region of interest" description="Disordered" evidence="1">
    <location>
        <begin position="125"/>
        <end position="156"/>
    </location>
</feature>
<evidence type="ECO:0000256" key="1">
    <source>
        <dbReference type="SAM" id="MobiDB-lite"/>
    </source>
</evidence>
<dbReference type="EMBL" id="OC001916">
    <property type="protein sequence ID" value="CAD7260929.1"/>
    <property type="molecule type" value="Genomic_DNA"/>
</dbReference>
<gene>
    <name evidence="2" type="ORF">TSIB3V08_LOCUS5086</name>
</gene>
<evidence type="ECO:0000313" key="2">
    <source>
        <dbReference type="EMBL" id="CAD7260929.1"/>
    </source>
</evidence>